<dbReference type="GO" id="GO:0089720">
    <property type="term" value="F:caspase binding"/>
    <property type="evidence" value="ECO:0007669"/>
    <property type="project" value="TreeGrafter"/>
</dbReference>
<evidence type="ECO:0000259" key="13">
    <source>
        <dbReference type="PROSITE" id="PS50168"/>
    </source>
</evidence>
<keyword evidence="5" id="KW-0053">Apoptosis</keyword>
<evidence type="ECO:0000256" key="4">
    <source>
        <dbReference type="ARBA" id="ARBA00022588"/>
    </source>
</evidence>
<evidence type="ECO:0000256" key="9">
    <source>
        <dbReference type="ARBA" id="ARBA00069996"/>
    </source>
</evidence>
<dbReference type="GO" id="GO:0045089">
    <property type="term" value="P:positive regulation of innate immune response"/>
    <property type="evidence" value="ECO:0007669"/>
    <property type="project" value="TreeGrafter"/>
</dbReference>
<organism evidence="14 15">
    <name type="scientific">Erinaceus europaeus</name>
    <name type="common">Western European hedgehog</name>
    <dbReference type="NCBI Taxonomy" id="9365"/>
    <lineage>
        <taxon>Eukaryota</taxon>
        <taxon>Metazoa</taxon>
        <taxon>Chordata</taxon>
        <taxon>Craniata</taxon>
        <taxon>Vertebrata</taxon>
        <taxon>Euteleostomi</taxon>
        <taxon>Mammalia</taxon>
        <taxon>Eutheria</taxon>
        <taxon>Laurasiatheria</taxon>
        <taxon>Eulipotyphla</taxon>
        <taxon>Erinaceidae</taxon>
        <taxon>Erinaceinae</taxon>
        <taxon>Erinaceus</taxon>
    </lineage>
</organism>
<dbReference type="SUPFAM" id="SSF47986">
    <property type="entry name" value="DEATH domain"/>
    <property type="match status" value="1"/>
</dbReference>
<accession>A0A1S3W5Y3</accession>
<evidence type="ECO:0000256" key="7">
    <source>
        <dbReference type="ARBA" id="ARBA00059068"/>
    </source>
</evidence>
<evidence type="ECO:0000256" key="3">
    <source>
        <dbReference type="ARBA" id="ARBA00022553"/>
    </source>
</evidence>
<dbReference type="InParanoid" id="A0A1S3W5Y3"/>
<dbReference type="FunFam" id="1.10.533.10:FF:000059">
    <property type="entry name" value="Fas-associated via death domain"/>
    <property type="match status" value="1"/>
</dbReference>
<sequence>MDPFLVLLHSVSAALASEELTQLKFLCRDRVGKRKLERVQSGLDLFAVLLEQSELDGRRPALLRQLLRSLRRDDLLLRLDAFERERADAGPGDAELRAACDLVCEHVGREWRRLARQLHLPETRIEAAEEKHPRELREQVREALRAWRDARGEAASVDELLAALRGCGLNLVADLVEEARPGPPGAPETP</sequence>
<dbReference type="Pfam" id="PF01335">
    <property type="entry name" value="DED"/>
    <property type="match status" value="1"/>
</dbReference>
<dbReference type="Gene3D" id="1.10.533.10">
    <property type="entry name" value="Death Domain, Fas"/>
    <property type="match status" value="2"/>
</dbReference>
<dbReference type="GO" id="GO:0031265">
    <property type="term" value="C:CD95 death-inducing signaling complex"/>
    <property type="evidence" value="ECO:0007669"/>
    <property type="project" value="TreeGrafter"/>
</dbReference>
<dbReference type="PROSITE" id="PS50168">
    <property type="entry name" value="DED"/>
    <property type="match status" value="1"/>
</dbReference>
<keyword evidence="4" id="KW-0399">Innate immunity</keyword>
<evidence type="ECO:0000313" key="14">
    <source>
        <dbReference type="Proteomes" id="UP001652624"/>
    </source>
</evidence>
<feature type="domain" description="DED" evidence="13">
    <location>
        <begin position="3"/>
        <end position="81"/>
    </location>
</feature>
<dbReference type="InterPro" id="IPR016729">
    <property type="entry name" value="FADD"/>
</dbReference>
<dbReference type="GO" id="GO:0097191">
    <property type="term" value="P:extrinsic apoptotic signaling pathway"/>
    <property type="evidence" value="ECO:0007669"/>
    <property type="project" value="TreeGrafter"/>
</dbReference>
<evidence type="ECO:0000256" key="10">
    <source>
        <dbReference type="ARBA" id="ARBA00071128"/>
    </source>
</evidence>
<reference evidence="15" key="1">
    <citation type="submission" date="2025-08" db="UniProtKB">
        <authorList>
            <consortium name="RefSeq"/>
        </authorList>
    </citation>
    <scope>IDENTIFICATION</scope>
</reference>
<dbReference type="GO" id="GO:2001238">
    <property type="term" value="P:positive regulation of extrinsic apoptotic signaling pathway"/>
    <property type="evidence" value="ECO:0007669"/>
    <property type="project" value="UniProtKB-ARBA"/>
</dbReference>
<evidence type="ECO:0000259" key="12">
    <source>
        <dbReference type="PROSITE" id="PS50017"/>
    </source>
</evidence>
<comment type="subunit">
    <text evidence="8">Can self-associate. Component of the AIM2 PANoptosome complex, a multiprotein complex that drives inflammatory cell death (PANoptosis). Component of the death-induced signaling complex (DISC) composed of cell surface receptor FAS/CD95 or TNFRSF1A, adapter protein FADD and the CASP8 protease; recruitment of CASP8 to the complex is required for processing of CASP8 into the p18 and p10 subunits. Interacts (via death domain) with FAS (via death domain). Interacts directly (via DED domain) with NOL3 (via CARD domain); inhibits death-inducing signaling complex (DISC) assembly by inhibiting the increase in FAS-FADD binding induced by FAS activation. Interacts with CFLAR, PEA15 and MBD4. When phosphorylated, part of a complex containing HIPK3 and FAS. May interact with MAVS/IPS1. Interacts with MOCV v-CFLAR protein and PIDD1. Interacts with RIPK1 and TRADD. Interacts with stimulated TNFRSF10B. Interacts with DDX24.</text>
</comment>
<gene>
    <name evidence="15" type="primary">FADD</name>
</gene>
<keyword evidence="6" id="KW-0391">Immunity</keyword>
<evidence type="ECO:0000256" key="2">
    <source>
        <dbReference type="ARBA" id="ARBA00022490"/>
    </source>
</evidence>
<dbReference type="PANTHER" id="PTHR15077">
    <property type="entry name" value="FAS-ASSOCIATING DEATH DOMAIN-CONTAINING PROTEIN FADD"/>
    <property type="match status" value="1"/>
</dbReference>
<keyword evidence="14" id="KW-1185">Reference proteome</keyword>
<dbReference type="GO" id="GO:0001819">
    <property type="term" value="P:positive regulation of cytokine production"/>
    <property type="evidence" value="ECO:0007669"/>
    <property type="project" value="UniProtKB-ARBA"/>
</dbReference>
<dbReference type="Pfam" id="PF00531">
    <property type="entry name" value="Death"/>
    <property type="match status" value="1"/>
</dbReference>
<dbReference type="AlphaFoldDB" id="A0A1S3W5Y3"/>
<evidence type="ECO:0000256" key="5">
    <source>
        <dbReference type="ARBA" id="ARBA00022703"/>
    </source>
</evidence>
<comment type="function">
    <text evidence="7">Apoptotic adapter molecule that recruits caspases CASP8 or CASP10 to the activated FAS/CD95 or TNFRSF1A/TNFR-1 receptors. The resulting aggregate called the death-inducing signaling complex (DISC) performs CASP8 proteolytic activation. Active CASP8 initiates the subsequent cascade of caspases mediating apoptosis. Involved in interferon-mediated antiviral immune response, playing a role in the positive regulation of interferon signaling.</text>
</comment>
<dbReference type="InterPro" id="IPR011029">
    <property type="entry name" value="DEATH-like_dom_sf"/>
</dbReference>
<dbReference type="CDD" id="cd08336">
    <property type="entry name" value="DED_FADD"/>
    <property type="match status" value="1"/>
</dbReference>
<dbReference type="GO" id="GO:0045087">
    <property type="term" value="P:innate immune response"/>
    <property type="evidence" value="ECO:0007669"/>
    <property type="project" value="UniProtKB-KW"/>
</dbReference>
<evidence type="ECO:0000256" key="8">
    <source>
        <dbReference type="ARBA" id="ARBA00066149"/>
    </source>
</evidence>
<dbReference type="OrthoDB" id="100767at2759"/>
<name>A0A1S3W5Y3_ERIEU</name>
<dbReference type="RefSeq" id="XP_016041775.1">
    <property type="nucleotide sequence ID" value="XM_016186289.2"/>
</dbReference>
<evidence type="ECO:0000313" key="15">
    <source>
        <dbReference type="RefSeq" id="XP_016041775.1"/>
    </source>
</evidence>
<dbReference type="GO" id="GO:0030674">
    <property type="term" value="F:protein-macromolecule adaptor activity"/>
    <property type="evidence" value="ECO:0007669"/>
    <property type="project" value="UniProtKB-ARBA"/>
</dbReference>
<dbReference type="SMART" id="SM00005">
    <property type="entry name" value="DEATH"/>
    <property type="match status" value="1"/>
</dbReference>
<dbReference type="CTD" id="8772"/>
<dbReference type="InterPro" id="IPR001875">
    <property type="entry name" value="DED_dom"/>
</dbReference>
<keyword evidence="2" id="KW-0963">Cytoplasm</keyword>
<dbReference type="SMART" id="SM00031">
    <property type="entry name" value="DED"/>
    <property type="match status" value="1"/>
</dbReference>
<evidence type="ECO:0000256" key="11">
    <source>
        <dbReference type="ARBA" id="ARBA00075696"/>
    </source>
</evidence>
<dbReference type="PANTHER" id="PTHR15077:SF10">
    <property type="entry name" value="FAS-ASSOCIATED DEATH DOMAIN PROTEIN"/>
    <property type="match status" value="1"/>
</dbReference>
<evidence type="ECO:0000256" key="1">
    <source>
        <dbReference type="ARBA" id="ARBA00004496"/>
    </source>
</evidence>
<dbReference type="GO" id="GO:0005123">
    <property type="term" value="F:death receptor binding"/>
    <property type="evidence" value="ECO:0007669"/>
    <property type="project" value="TreeGrafter"/>
</dbReference>
<evidence type="ECO:0000256" key="6">
    <source>
        <dbReference type="ARBA" id="ARBA00022859"/>
    </source>
</evidence>
<dbReference type="FunFam" id="1.10.533.10:FF:000062">
    <property type="entry name" value="Fas-associated via death domain"/>
    <property type="match status" value="1"/>
</dbReference>
<dbReference type="InterPro" id="IPR000488">
    <property type="entry name" value="Death_dom"/>
</dbReference>
<protein>
    <recommendedName>
        <fullName evidence="9">FAS-associated death domain protein</fullName>
    </recommendedName>
    <alternativeName>
        <fullName evidence="11">FAS-associating death domain-containing protein</fullName>
    </alternativeName>
    <alternativeName>
        <fullName evidence="10">Fas-associated death domain protein</fullName>
    </alternativeName>
</protein>
<proteinExistence type="predicted"/>
<dbReference type="GO" id="GO:0005737">
    <property type="term" value="C:cytoplasm"/>
    <property type="evidence" value="ECO:0007669"/>
    <property type="project" value="UniProtKB-SubCell"/>
</dbReference>
<dbReference type="GeneID" id="103109699"/>
<keyword evidence="3" id="KW-0597">Phosphoprotein</keyword>
<feature type="domain" description="Death" evidence="12">
    <location>
        <begin position="103"/>
        <end position="180"/>
    </location>
</feature>
<dbReference type="PROSITE" id="PS50017">
    <property type="entry name" value="DEATH_DOMAIN"/>
    <property type="match status" value="1"/>
</dbReference>
<dbReference type="eggNOG" id="ENOG502S2RV">
    <property type="taxonomic scope" value="Eukaryota"/>
</dbReference>
<dbReference type="Proteomes" id="UP001652624">
    <property type="component" value="Unplaced"/>
</dbReference>
<comment type="subcellular location">
    <subcellularLocation>
        <location evidence="1">Cytoplasm</location>
    </subcellularLocation>
</comment>
<dbReference type="FunCoup" id="A0A1S3W5Y3">
    <property type="interactions" value="995"/>
</dbReference>